<evidence type="ECO:0000313" key="3">
    <source>
        <dbReference type="Proteomes" id="UP000800235"/>
    </source>
</evidence>
<feature type="compositionally biased region" description="Basic and acidic residues" evidence="1">
    <location>
        <begin position="179"/>
        <end position="191"/>
    </location>
</feature>
<dbReference type="PANTHER" id="PTHR28307:SF2">
    <property type="entry name" value="PROTEIN PAL1"/>
    <property type="match status" value="1"/>
</dbReference>
<dbReference type="Pfam" id="PF08316">
    <property type="entry name" value="Pal1"/>
    <property type="match status" value="1"/>
</dbReference>
<protein>
    <submittedName>
        <fullName evidence="2">Pal1-domain-containing protein</fullName>
    </submittedName>
</protein>
<feature type="compositionally biased region" description="Basic residues" evidence="1">
    <location>
        <begin position="207"/>
        <end position="216"/>
    </location>
</feature>
<dbReference type="InterPro" id="IPR013226">
    <property type="entry name" value="Pal1"/>
</dbReference>
<dbReference type="AlphaFoldDB" id="A0A9P4NUJ9"/>
<accession>A0A9P4NUJ9</accession>
<keyword evidence="3" id="KW-1185">Reference proteome</keyword>
<dbReference type="OrthoDB" id="5352132at2759"/>
<dbReference type="PANTHER" id="PTHR28307">
    <property type="entry name" value="PROTEIN PAL1"/>
    <property type="match status" value="1"/>
</dbReference>
<dbReference type="Proteomes" id="UP000800235">
    <property type="component" value="Unassembled WGS sequence"/>
</dbReference>
<evidence type="ECO:0000313" key="2">
    <source>
        <dbReference type="EMBL" id="KAF2431986.1"/>
    </source>
</evidence>
<sequence>MALLTEPSQPGLNSAQQQQQHHQQPLPPPGLSLNVSNLNSNNPFRKNSPSLLSPAIPSPRTNSPRSATNPFLAPAEQQGESLLQSQTAASLYRMEVPQASSRPAPNSDAAQLFDRLTLLEKGQAPNGGQPNQPRSGLVPNGGHRVTRSGEDGRPVPRSRGPQPRRNGPAEELDIFASPEKQREARLVRRNSESSYQEKSSLTEAERKRRQMKHRERAARSRESRASNSSRTREGDRDKKTDSKDPKDPSKPRRKPRGMDLIDQLDQTGIYGSGFIHHDGPFDAVNPHRNRKRDARAPMQAFPANSANNTIGGSGPVNKNIDLERFHGVGAEGFSDYSNTFKRPGAERAMSFDPTARVEPVHGEQSLGLGTSTFLEGAPASKAAMMQRRQSETQEPGAAGGLGRKKSLAQRIRGMSRPERPSGAIRSPAARYAEQPYGATETSPTSPGGPPIRMAQSAGGPSRAMHKQSETNPFDTLYDAQYEKKGASGRVTETSVPEASVPENSYSGHTRAPSSPRRNQLQRSQTNTDNGTEEPKPAGGFLNRVKSLKGGRRRRES</sequence>
<feature type="compositionally biased region" description="Polar residues" evidence="1">
    <location>
        <begin position="192"/>
        <end position="202"/>
    </location>
</feature>
<feature type="compositionally biased region" description="Polar residues" evidence="1">
    <location>
        <begin position="78"/>
        <end position="89"/>
    </location>
</feature>
<feature type="region of interest" description="Disordered" evidence="1">
    <location>
        <begin position="380"/>
        <end position="556"/>
    </location>
</feature>
<organism evidence="2 3">
    <name type="scientific">Tothia fuscella</name>
    <dbReference type="NCBI Taxonomy" id="1048955"/>
    <lineage>
        <taxon>Eukaryota</taxon>
        <taxon>Fungi</taxon>
        <taxon>Dikarya</taxon>
        <taxon>Ascomycota</taxon>
        <taxon>Pezizomycotina</taxon>
        <taxon>Dothideomycetes</taxon>
        <taxon>Pleosporomycetidae</taxon>
        <taxon>Venturiales</taxon>
        <taxon>Cylindrosympodiaceae</taxon>
        <taxon>Tothia</taxon>
    </lineage>
</organism>
<feature type="compositionally biased region" description="Low complexity" evidence="1">
    <location>
        <begin position="31"/>
        <end position="59"/>
    </location>
</feature>
<proteinExistence type="predicted"/>
<name>A0A9P4NUJ9_9PEZI</name>
<feature type="compositionally biased region" description="Polar residues" evidence="1">
    <location>
        <begin position="1"/>
        <end position="15"/>
    </location>
</feature>
<feature type="region of interest" description="Disordered" evidence="1">
    <location>
        <begin position="1"/>
        <end position="259"/>
    </location>
</feature>
<dbReference type="EMBL" id="MU007028">
    <property type="protein sequence ID" value="KAF2431986.1"/>
    <property type="molecule type" value="Genomic_DNA"/>
</dbReference>
<comment type="caution">
    <text evidence="2">The sequence shown here is derived from an EMBL/GenBank/DDBJ whole genome shotgun (WGS) entry which is preliminary data.</text>
</comment>
<feature type="compositionally biased region" description="Polar residues" evidence="1">
    <location>
        <begin position="490"/>
        <end position="529"/>
    </location>
</feature>
<feature type="compositionally biased region" description="Basic residues" evidence="1">
    <location>
        <begin position="545"/>
        <end position="556"/>
    </location>
</feature>
<feature type="compositionally biased region" description="Basic and acidic residues" evidence="1">
    <location>
        <begin position="217"/>
        <end position="250"/>
    </location>
</feature>
<feature type="compositionally biased region" description="Polar residues" evidence="1">
    <location>
        <begin position="60"/>
        <end position="69"/>
    </location>
</feature>
<gene>
    <name evidence="2" type="ORF">EJ08DRAFT_158394</name>
</gene>
<dbReference type="GO" id="GO:0005737">
    <property type="term" value="C:cytoplasm"/>
    <property type="evidence" value="ECO:0007669"/>
    <property type="project" value="TreeGrafter"/>
</dbReference>
<evidence type="ECO:0000256" key="1">
    <source>
        <dbReference type="SAM" id="MobiDB-lite"/>
    </source>
</evidence>
<reference evidence="2" key="1">
    <citation type="journal article" date="2020" name="Stud. Mycol.">
        <title>101 Dothideomycetes genomes: a test case for predicting lifestyles and emergence of pathogens.</title>
        <authorList>
            <person name="Haridas S."/>
            <person name="Albert R."/>
            <person name="Binder M."/>
            <person name="Bloem J."/>
            <person name="Labutti K."/>
            <person name="Salamov A."/>
            <person name="Andreopoulos B."/>
            <person name="Baker S."/>
            <person name="Barry K."/>
            <person name="Bills G."/>
            <person name="Bluhm B."/>
            <person name="Cannon C."/>
            <person name="Castanera R."/>
            <person name="Culley D."/>
            <person name="Daum C."/>
            <person name="Ezra D."/>
            <person name="Gonzalez J."/>
            <person name="Henrissat B."/>
            <person name="Kuo A."/>
            <person name="Liang C."/>
            <person name="Lipzen A."/>
            <person name="Lutzoni F."/>
            <person name="Magnuson J."/>
            <person name="Mondo S."/>
            <person name="Nolan M."/>
            <person name="Ohm R."/>
            <person name="Pangilinan J."/>
            <person name="Park H.-J."/>
            <person name="Ramirez L."/>
            <person name="Alfaro M."/>
            <person name="Sun H."/>
            <person name="Tritt A."/>
            <person name="Yoshinaga Y."/>
            <person name="Zwiers L.-H."/>
            <person name="Turgeon B."/>
            <person name="Goodwin S."/>
            <person name="Spatafora J."/>
            <person name="Crous P."/>
            <person name="Grigoriev I."/>
        </authorList>
    </citation>
    <scope>NUCLEOTIDE SEQUENCE</scope>
    <source>
        <strain evidence="2">CBS 130266</strain>
    </source>
</reference>